<dbReference type="PROSITE" id="PS51272">
    <property type="entry name" value="SLH"/>
    <property type="match status" value="3"/>
</dbReference>
<evidence type="ECO:0000313" key="4">
    <source>
        <dbReference type="Proteomes" id="UP000275368"/>
    </source>
</evidence>
<dbReference type="InterPro" id="IPR051465">
    <property type="entry name" value="Cell_Envelope_Struct_Comp"/>
</dbReference>
<dbReference type="GO" id="GO:0030246">
    <property type="term" value="F:carbohydrate binding"/>
    <property type="evidence" value="ECO:0007669"/>
    <property type="project" value="InterPro"/>
</dbReference>
<gene>
    <name evidence="3" type="ORF">Back11_43410</name>
</gene>
<accession>A0A3G9IWV2</accession>
<dbReference type="InterPro" id="IPR025883">
    <property type="entry name" value="Cadherin-like_domain"/>
</dbReference>
<dbReference type="Proteomes" id="UP000275368">
    <property type="component" value="Chromosome"/>
</dbReference>
<dbReference type="KEGG" id="pbk:Back11_43410"/>
<dbReference type="SUPFAM" id="SSF49452">
    <property type="entry name" value="Starch-binding domain-like"/>
    <property type="match status" value="1"/>
</dbReference>
<dbReference type="Gene3D" id="2.60.40.1120">
    <property type="entry name" value="Carboxypeptidase-like, regulatory domain"/>
    <property type="match status" value="1"/>
</dbReference>
<feature type="compositionally biased region" description="Pro residues" evidence="1">
    <location>
        <begin position="416"/>
        <end position="428"/>
    </location>
</feature>
<keyword evidence="2" id="KW-0732">Signal</keyword>
<feature type="signal peptide" evidence="2">
    <location>
        <begin position="1"/>
        <end position="28"/>
    </location>
</feature>
<dbReference type="Pfam" id="PF00395">
    <property type="entry name" value="SLH"/>
    <property type="match status" value="3"/>
</dbReference>
<reference evidence="3 4" key="1">
    <citation type="submission" date="2018-11" db="EMBL/GenBank/DDBJ databases">
        <title>Complete genome sequence of Paenibacillus baekrokdamisoli strain KCTC 33723.</title>
        <authorList>
            <person name="Kang S.W."/>
            <person name="Lee K.C."/>
            <person name="Kim K.K."/>
            <person name="Kim J.S."/>
            <person name="Kim D.S."/>
            <person name="Ko S.H."/>
            <person name="Yang S.H."/>
            <person name="Lee J.S."/>
        </authorList>
    </citation>
    <scope>NUCLEOTIDE SEQUENCE [LARGE SCALE GENOMIC DNA]</scope>
    <source>
        <strain evidence="3 4">KCTC 33723</strain>
    </source>
</reference>
<protein>
    <submittedName>
        <fullName evidence="3">Uncharacterized protein</fullName>
    </submittedName>
</protein>
<evidence type="ECO:0000256" key="1">
    <source>
        <dbReference type="SAM" id="MobiDB-lite"/>
    </source>
</evidence>
<sequence>MKNKLFKKLVSSLVMACLLLSSFGVAMAATTSVASDIKGHWAESEISAWMDKGLIKGYEDGSFKPENQITRAEFIALINRSFGFTEETAIAFSDVPAGNWAYPEVAKAVKAGYITGYVDGTIGVSKPISRQEVAAIVDRLLGLSNAESAATSFTDSSTIASWAKASVDAAVTKGILKGYTDNSFKPSKSITRAEAVVTLDRAVAAKVTVYNTAGTYGPATGTQTINGDVVINVAGVTVQNLEINGKLLFAAGIGSGDAFLNNVTVKGDTTINGGGVNSLHFKNSRLAKVIIKAAKGPVRVVAEGSTTVGLTEVSSPAVIQEDGTTGKGFGDVTLNKDLPTGSDVTLKGTFDNVIILGDKSHVELPDGTTITKFKTDADATVTGKGIIATAELGKDSKTTFETKPTATTIGGVAAPNPTPTPTPDPTPPVVQKGTVVGSVYKYNSKNEQIVGANVSVYSGIQGSGSLVSTVESGPDGEYSISNVPAGNFYLKFVKEGYMDLTITPVNHTVTGNATTDASKAYMYHNLVKGYVKDTSGNPISSVEVKLYDDSGDTDYNVFTSTAADGSFYFYDVPAIDSLYVYIETGLFRGIDSEIGPVQVDGLTDIGLIELKSENKKLSALALSGITFSPTFSSDKTYYTASVPFSVISTTVSATTMNAKATIHLNYEMGIAKLNEGFNDVQVYVNPESEAYYDIYTVQVYRETEAQAAAIGMIENYTGEDINLISVVNTATGLNNSSTAIDENFQAYRSAIIAAANGALDTSQEIAALVQRINNEAQSNAIAKIEAVTDDESAKLITINDLNLATGLRTAFGYALNAYKQAIVAAESGALDTSDKIAALIKKVNDSMD</sequence>
<organism evidence="3 4">
    <name type="scientific">Paenibacillus baekrokdamisoli</name>
    <dbReference type="NCBI Taxonomy" id="1712516"/>
    <lineage>
        <taxon>Bacteria</taxon>
        <taxon>Bacillati</taxon>
        <taxon>Bacillota</taxon>
        <taxon>Bacilli</taxon>
        <taxon>Bacillales</taxon>
        <taxon>Paenibacillaceae</taxon>
        <taxon>Paenibacillus</taxon>
    </lineage>
</organism>
<dbReference type="AlphaFoldDB" id="A0A3G9IWV2"/>
<name>A0A3G9IWV2_9BACL</name>
<dbReference type="OrthoDB" id="185675at2"/>
<feature type="region of interest" description="Disordered" evidence="1">
    <location>
        <begin position="407"/>
        <end position="429"/>
    </location>
</feature>
<dbReference type="InterPro" id="IPR001119">
    <property type="entry name" value="SLH_dom"/>
</dbReference>
<dbReference type="Pfam" id="PF12733">
    <property type="entry name" value="Cadherin-like"/>
    <property type="match status" value="1"/>
</dbReference>
<evidence type="ECO:0000256" key="2">
    <source>
        <dbReference type="SAM" id="SignalP"/>
    </source>
</evidence>
<dbReference type="SUPFAM" id="SSF49464">
    <property type="entry name" value="Carboxypeptidase regulatory domain-like"/>
    <property type="match status" value="1"/>
</dbReference>
<dbReference type="EMBL" id="AP019308">
    <property type="protein sequence ID" value="BBH22996.1"/>
    <property type="molecule type" value="Genomic_DNA"/>
</dbReference>
<evidence type="ECO:0000313" key="3">
    <source>
        <dbReference type="EMBL" id="BBH22996.1"/>
    </source>
</evidence>
<feature type="chain" id="PRO_5043422369" evidence="2">
    <location>
        <begin position="29"/>
        <end position="848"/>
    </location>
</feature>
<keyword evidence="4" id="KW-1185">Reference proteome</keyword>
<dbReference type="InterPro" id="IPR013784">
    <property type="entry name" value="Carb-bd-like_fold"/>
</dbReference>
<dbReference type="PANTHER" id="PTHR43308">
    <property type="entry name" value="OUTER MEMBRANE PROTEIN ALPHA-RELATED"/>
    <property type="match status" value="1"/>
</dbReference>
<proteinExistence type="predicted"/>
<dbReference type="RefSeq" id="WP_125661969.1">
    <property type="nucleotide sequence ID" value="NZ_AP019308.1"/>
</dbReference>
<dbReference type="InterPro" id="IPR008969">
    <property type="entry name" value="CarboxyPept-like_regulatory"/>
</dbReference>